<evidence type="ECO:0008006" key="4">
    <source>
        <dbReference type="Google" id="ProtNLM"/>
    </source>
</evidence>
<feature type="signal peptide" evidence="1">
    <location>
        <begin position="1"/>
        <end position="18"/>
    </location>
</feature>
<sequence length="125" mass="13089">MKRSLAIFVAALVGPALAAPAMAAPGGELGTMPKGSYACERPGDATGALGVRVPDEDFTVENGSAYITARGRGVYLLTGDRLVMTSGPFQGATYRRKSGGFLRRLAADGSETDLRCVLGVYNNFR</sequence>
<comment type="caution">
    <text evidence="2">The sequence shown here is derived from an EMBL/GenBank/DDBJ whole genome shotgun (WGS) entry which is preliminary data.</text>
</comment>
<keyword evidence="1" id="KW-0732">Signal</keyword>
<evidence type="ECO:0000313" key="2">
    <source>
        <dbReference type="EMBL" id="MEJ6009207.1"/>
    </source>
</evidence>
<keyword evidence="3" id="KW-1185">Reference proteome</keyword>
<reference evidence="2 3" key="1">
    <citation type="submission" date="2024-03" db="EMBL/GenBank/DDBJ databases">
        <authorList>
            <person name="Jo J.-H."/>
        </authorList>
    </citation>
    <scope>NUCLEOTIDE SEQUENCE [LARGE SCALE GENOMIC DNA]</scope>
    <source>
        <strain evidence="2 3">AS3R-12</strain>
    </source>
</reference>
<evidence type="ECO:0000313" key="3">
    <source>
        <dbReference type="Proteomes" id="UP001379235"/>
    </source>
</evidence>
<proteinExistence type="predicted"/>
<dbReference type="Proteomes" id="UP001379235">
    <property type="component" value="Unassembled WGS sequence"/>
</dbReference>
<dbReference type="RefSeq" id="WP_339965054.1">
    <property type="nucleotide sequence ID" value="NZ_JBBHJY010000001.1"/>
</dbReference>
<organism evidence="2 3">
    <name type="scientific">Novosphingobium aquae</name>
    <dbReference type="NCBI Taxonomy" id="3133435"/>
    <lineage>
        <taxon>Bacteria</taxon>
        <taxon>Pseudomonadati</taxon>
        <taxon>Pseudomonadota</taxon>
        <taxon>Alphaproteobacteria</taxon>
        <taxon>Sphingomonadales</taxon>
        <taxon>Sphingomonadaceae</taxon>
        <taxon>Novosphingobium</taxon>
    </lineage>
</organism>
<gene>
    <name evidence="2" type="ORF">WG900_04660</name>
</gene>
<name>A0ABU8S5G1_9SPHN</name>
<feature type="chain" id="PRO_5045137683" description="Elongation factor P" evidence="1">
    <location>
        <begin position="19"/>
        <end position="125"/>
    </location>
</feature>
<protein>
    <recommendedName>
        <fullName evidence="4">Elongation factor P</fullName>
    </recommendedName>
</protein>
<dbReference type="EMBL" id="JBBHJY010000001">
    <property type="protein sequence ID" value="MEJ6009207.1"/>
    <property type="molecule type" value="Genomic_DNA"/>
</dbReference>
<accession>A0ABU8S5G1</accession>
<evidence type="ECO:0000256" key="1">
    <source>
        <dbReference type="SAM" id="SignalP"/>
    </source>
</evidence>